<dbReference type="VEuPathDB" id="FungiDB:HpaG806882"/>
<sequence>MRRRVDECLSTMRKEWMQSNDVALIQSFPRLEEGVWTETGAERVSYVQLYQWHQELLGVLKDKEKEEQERTVVVGINLTPFSMEETAMMLLVAEQRRWIYVALDVQLPVARQLALLQSSEAQCLVTTVDSPLATYLVDKAGEAVKMEIVDDEMSPFLPVQVGTPLSTFFSTGLEEAACDTDCRQRYDQSIDAPMYILFTSGTTGKAKRVLGSRRGAWTRLVWMWNMYPFATLKDGKSSERVLRATRLSFVDSVWEILGAFLQRVPLVHVQPPRHQGEGIRHCSTTSVVLDDSTRFLKVIQREHVTRFTAVPSVLDVFLLQTTEIERKSCLAGLRYVLSSGESLPFQVLRRLTASSPSVTILNLYGKFFAYLLQSTTWSHY</sequence>
<dbReference type="EMBL" id="JH598349">
    <property type="status" value="NOT_ANNOTATED_CDS"/>
    <property type="molecule type" value="Genomic_DNA"/>
</dbReference>
<dbReference type="InterPro" id="IPR020845">
    <property type="entry name" value="AMP-binding_CS"/>
</dbReference>
<dbReference type="InterPro" id="IPR000873">
    <property type="entry name" value="AMP-dep_synth/lig_dom"/>
</dbReference>
<reference evidence="2" key="2">
    <citation type="submission" date="2015-06" db="UniProtKB">
        <authorList>
            <consortium name="EnsemblProtists"/>
        </authorList>
    </citation>
    <scope>IDENTIFICATION</scope>
    <source>
        <strain evidence="2">Emoy2</strain>
    </source>
</reference>
<dbReference type="STRING" id="559515.M4BKE9"/>
<dbReference type="EnsemblProtists" id="HpaT806882">
    <property type="protein sequence ID" value="HpaP806882"/>
    <property type="gene ID" value="HpaG806882"/>
</dbReference>
<dbReference type="InterPro" id="IPR042099">
    <property type="entry name" value="ANL_N_sf"/>
</dbReference>
<protein>
    <recommendedName>
        <fullName evidence="1">AMP-dependent synthetase/ligase domain-containing protein</fullName>
    </recommendedName>
</protein>
<dbReference type="PANTHER" id="PTHR44394">
    <property type="entry name" value="BETA-ALANINE-ACTIVATING ENZYME"/>
    <property type="match status" value="1"/>
</dbReference>
<evidence type="ECO:0000313" key="3">
    <source>
        <dbReference type="Proteomes" id="UP000011713"/>
    </source>
</evidence>
<dbReference type="InterPro" id="IPR052091">
    <property type="entry name" value="Beta-ala_Activ/Resist"/>
</dbReference>
<proteinExistence type="predicted"/>
<organism evidence="2 3">
    <name type="scientific">Hyaloperonospora arabidopsidis (strain Emoy2)</name>
    <name type="common">Downy mildew agent</name>
    <name type="synonym">Peronospora arabidopsidis</name>
    <dbReference type="NCBI Taxonomy" id="559515"/>
    <lineage>
        <taxon>Eukaryota</taxon>
        <taxon>Sar</taxon>
        <taxon>Stramenopiles</taxon>
        <taxon>Oomycota</taxon>
        <taxon>Peronosporomycetes</taxon>
        <taxon>Peronosporales</taxon>
        <taxon>Peronosporaceae</taxon>
        <taxon>Hyaloperonospora</taxon>
    </lineage>
</organism>
<dbReference type="SUPFAM" id="SSF56801">
    <property type="entry name" value="Acetyl-CoA synthetase-like"/>
    <property type="match status" value="1"/>
</dbReference>
<dbReference type="AlphaFoldDB" id="M4BKE9"/>
<dbReference type="Pfam" id="PF00501">
    <property type="entry name" value="AMP-binding"/>
    <property type="match status" value="1"/>
</dbReference>
<feature type="domain" description="AMP-dependent synthetase/ligase" evidence="1">
    <location>
        <begin position="39"/>
        <end position="365"/>
    </location>
</feature>
<dbReference type="InParanoid" id="M4BKE9"/>
<dbReference type="Gene3D" id="3.40.50.12780">
    <property type="entry name" value="N-terminal domain of ligase-like"/>
    <property type="match status" value="1"/>
</dbReference>
<dbReference type="PROSITE" id="PS00455">
    <property type="entry name" value="AMP_BINDING"/>
    <property type="match status" value="1"/>
</dbReference>
<name>M4BKE9_HYAAE</name>
<evidence type="ECO:0000259" key="1">
    <source>
        <dbReference type="Pfam" id="PF00501"/>
    </source>
</evidence>
<accession>M4BKE9</accession>
<keyword evidence="3" id="KW-1185">Reference proteome</keyword>
<reference evidence="3" key="1">
    <citation type="journal article" date="2010" name="Science">
        <title>Signatures of adaptation to obligate biotrophy in the Hyaloperonospora arabidopsidis genome.</title>
        <authorList>
            <person name="Baxter L."/>
            <person name="Tripathy S."/>
            <person name="Ishaque N."/>
            <person name="Boot N."/>
            <person name="Cabral A."/>
            <person name="Kemen E."/>
            <person name="Thines M."/>
            <person name="Ah-Fong A."/>
            <person name="Anderson R."/>
            <person name="Badejoko W."/>
            <person name="Bittner-Eddy P."/>
            <person name="Boore J.L."/>
            <person name="Chibucos M.C."/>
            <person name="Coates M."/>
            <person name="Dehal P."/>
            <person name="Delehaunty K."/>
            <person name="Dong S."/>
            <person name="Downton P."/>
            <person name="Dumas B."/>
            <person name="Fabro G."/>
            <person name="Fronick C."/>
            <person name="Fuerstenberg S.I."/>
            <person name="Fulton L."/>
            <person name="Gaulin E."/>
            <person name="Govers F."/>
            <person name="Hughes L."/>
            <person name="Humphray S."/>
            <person name="Jiang R.H."/>
            <person name="Judelson H."/>
            <person name="Kamoun S."/>
            <person name="Kyung K."/>
            <person name="Meijer H."/>
            <person name="Minx P."/>
            <person name="Morris P."/>
            <person name="Nelson J."/>
            <person name="Phuntumart V."/>
            <person name="Qutob D."/>
            <person name="Rehmany A."/>
            <person name="Rougon-Cardoso A."/>
            <person name="Ryden P."/>
            <person name="Torto-Alalibo T."/>
            <person name="Studholme D."/>
            <person name="Wang Y."/>
            <person name="Win J."/>
            <person name="Wood J."/>
            <person name="Clifton S.W."/>
            <person name="Rogers J."/>
            <person name="Van den Ackerveken G."/>
            <person name="Jones J.D."/>
            <person name="McDowell J.M."/>
            <person name="Beynon J."/>
            <person name="Tyler B.M."/>
        </authorList>
    </citation>
    <scope>NUCLEOTIDE SEQUENCE [LARGE SCALE GENOMIC DNA]</scope>
    <source>
        <strain evidence="3">Emoy2</strain>
    </source>
</reference>
<dbReference type="eggNOG" id="KOG1178">
    <property type="taxonomic scope" value="Eukaryota"/>
</dbReference>
<dbReference type="PANTHER" id="PTHR44394:SF1">
    <property type="entry name" value="BETA-ALANINE-ACTIVATING ENZYME"/>
    <property type="match status" value="1"/>
</dbReference>
<dbReference type="Proteomes" id="UP000011713">
    <property type="component" value="Unassembled WGS sequence"/>
</dbReference>
<dbReference type="GO" id="GO:0043041">
    <property type="term" value="P:amino acid activation for nonribosomal peptide biosynthetic process"/>
    <property type="evidence" value="ECO:0007669"/>
    <property type="project" value="TreeGrafter"/>
</dbReference>
<evidence type="ECO:0000313" key="2">
    <source>
        <dbReference type="EnsemblProtists" id="HpaP806882"/>
    </source>
</evidence>
<dbReference type="HOGENOM" id="CLU_728535_0_0_1"/>